<evidence type="ECO:0000256" key="4">
    <source>
        <dbReference type="ARBA" id="ARBA00023027"/>
    </source>
</evidence>
<accession>A0ABU6WAH1</accession>
<dbReference type="InterPro" id="IPR002182">
    <property type="entry name" value="NB-ARC"/>
</dbReference>
<evidence type="ECO:0000256" key="6">
    <source>
        <dbReference type="SAM" id="MobiDB-lite"/>
    </source>
</evidence>
<evidence type="ECO:0000313" key="10">
    <source>
        <dbReference type="EMBL" id="MED6180978.1"/>
    </source>
</evidence>
<feature type="domain" description="NB-ARC" evidence="7">
    <location>
        <begin position="2"/>
        <end position="157"/>
    </location>
</feature>
<keyword evidence="2" id="KW-0433">Leucine-rich repeat</keyword>
<feature type="region of interest" description="Disordered" evidence="6">
    <location>
        <begin position="850"/>
        <end position="879"/>
    </location>
</feature>
<dbReference type="InterPro" id="IPR011713">
    <property type="entry name" value="Leu-rich_rpt_3"/>
</dbReference>
<dbReference type="InterPro" id="IPR042197">
    <property type="entry name" value="Apaf_helical"/>
</dbReference>
<dbReference type="InterPro" id="IPR058192">
    <property type="entry name" value="WHD_ROQ1-like"/>
</dbReference>
<proteinExistence type="predicted"/>
<keyword evidence="4" id="KW-0520">NAD</keyword>
<dbReference type="Proteomes" id="UP001341840">
    <property type="component" value="Unassembled WGS sequence"/>
</dbReference>
<dbReference type="PANTHER" id="PTHR11017">
    <property type="entry name" value="LEUCINE-RICH REPEAT-CONTAINING PROTEIN"/>
    <property type="match status" value="1"/>
</dbReference>
<dbReference type="PRINTS" id="PR00364">
    <property type="entry name" value="DISEASERSIST"/>
</dbReference>
<dbReference type="Pfam" id="PF07725">
    <property type="entry name" value="LRR_3"/>
    <property type="match status" value="1"/>
</dbReference>
<evidence type="ECO:0000256" key="2">
    <source>
        <dbReference type="ARBA" id="ARBA00022614"/>
    </source>
</evidence>
<evidence type="ECO:0000259" key="7">
    <source>
        <dbReference type="Pfam" id="PF00931"/>
    </source>
</evidence>
<comment type="caution">
    <text evidence="10">The sequence shown here is derived from an EMBL/GenBank/DDBJ whole genome shotgun (WGS) entry which is preliminary data.</text>
</comment>
<reference evidence="10 11" key="1">
    <citation type="journal article" date="2023" name="Plants (Basel)">
        <title>Bridging the Gap: Combining Genomics and Transcriptomics Approaches to Understand Stylosanthes scabra, an Orphan Legume from the Brazilian Caatinga.</title>
        <authorList>
            <person name="Ferreira-Neto J.R.C."/>
            <person name="da Silva M.D."/>
            <person name="Binneck E."/>
            <person name="de Melo N.F."/>
            <person name="da Silva R.H."/>
            <person name="de Melo A.L.T.M."/>
            <person name="Pandolfi V."/>
            <person name="Bustamante F.O."/>
            <person name="Brasileiro-Vidal A.C."/>
            <person name="Benko-Iseppon A.M."/>
        </authorList>
    </citation>
    <scope>NUCLEOTIDE SEQUENCE [LARGE SCALE GENOMIC DNA]</scope>
    <source>
        <tissue evidence="10">Leaves</tissue>
    </source>
</reference>
<dbReference type="InterPro" id="IPR044974">
    <property type="entry name" value="Disease_R_plants"/>
</dbReference>
<dbReference type="Gene3D" id="3.80.10.10">
    <property type="entry name" value="Ribonuclease Inhibitor"/>
    <property type="match status" value="2"/>
</dbReference>
<dbReference type="Pfam" id="PF23282">
    <property type="entry name" value="WHD_ROQ1"/>
    <property type="match status" value="1"/>
</dbReference>
<dbReference type="Pfam" id="PF20160">
    <property type="entry name" value="C-JID"/>
    <property type="match status" value="1"/>
</dbReference>
<protein>
    <recommendedName>
        <fullName evidence="1">ADP-ribosyl cyclase/cyclic ADP-ribose hydrolase</fullName>
        <ecNumber evidence="1">3.2.2.6</ecNumber>
    </recommendedName>
</protein>
<dbReference type="SUPFAM" id="SSF52058">
    <property type="entry name" value="L domain-like"/>
    <property type="match status" value="1"/>
</dbReference>
<dbReference type="Pfam" id="PF00931">
    <property type="entry name" value="NB-ARC"/>
    <property type="match status" value="1"/>
</dbReference>
<evidence type="ECO:0000256" key="3">
    <source>
        <dbReference type="ARBA" id="ARBA00022737"/>
    </source>
</evidence>
<dbReference type="InterPro" id="IPR027417">
    <property type="entry name" value="P-loop_NTPase"/>
</dbReference>
<evidence type="ECO:0000259" key="8">
    <source>
        <dbReference type="Pfam" id="PF20160"/>
    </source>
</evidence>
<keyword evidence="11" id="KW-1185">Reference proteome</keyword>
<dbReference type="PANTHER" id="PTHR11017:SF243">
    <property type="entry name" value="ADP-RIBOSYL CYCLASE_CYCLIC ADP-RIBOSE HYDROLASE"/>
    <property type="match status" value="1"/>
</dbReference>
<evidence type="ECO:0000256" key="1">
    <source>
        <dbReference type="ARBA" id="ARBA00011982"/>
    </source>
</evidence>
<dbReference type="SUPFAM" id="SSF52540">
    <property type="entry name" value="P-loop containing nucleoside triphosphate hydrolases"/>
    <property type="match status" value="1"/>
</dbReference>
<feature type="domain" description="C-JID" evidence="8">
    <location>
        <begin position="645"/>
        <end position="804"/>
    </location>
</feature>
<dbReference type="EC" id="3.2.2.6" evidence="1"/>
<feature type="domain" description="Disease resistance protein Roq1-like winged-helix" evidence="9">
    <location>
        <begin position="225"/>
        <end position="295"/>
    </location>
</feature>
<keyword evidence="3" id="KW-0677">Repeat</keyword>
<evidence type="ECO:0000256" key="5">
    <source>
        <dbReference type="ARBA" id="ARBA00047304"/>
    </source>
</evidence>
<evidence type="ECO:0000259" key="9">
    <source>
        <dbReference type="Pfam" id="PF23282"/>
    </source>
</evidence>
<comment type="catalytic activity">
    <reaction evidence="5">
        <text>NAD(+) + H2O = ADP-D-ribose + nicotinamide + H(+)</text>
        <dbReference type="Rhea" id="RHEA:16301"/>
        <dbReference type="ChEBI" id="CHEBI:15377"/>
        <dbReference type="ChEBI" id="CHEBI:15378"/>
        <dbReference type="ChEBI" id="CHEBI:17154"/>
        <dbReference type="ChEBI" id="CHEBI:57540"/>
        <dbReference type="ChEBI" id="CHEBI:57967"/>
        <dbReference type="EC" id="3.2.2.6"/>
    </reaction>
    <physiologicalReaction direction="left-to-right" evidence="5">
        <dbReference type="Rhea" id="RHEA:16302"/>
    </physiologicalReaction>
</comment>
<evidence type="ECO:0000313" key="11">
    <source>
        <dbReference type="Proteomes" id="UP001341840"/>
    </source>
</evidence>
<dbReference type="Gene3D" id="1.10.8.430">
    <property type="entry name" value="Helical domain of apoptotic protease-activating factors"/>
    <property type="match status" value="1"/>
</dbReference>
<dbReference type="EMBL" id="JASCZI010181283">
    <property type="protein sequence ID" value="MED6180978.1"/>
    <property type="molecule type" value="Genomic_DNA"/>
</dbReference>
<dbReference type="InterPro" id="IPR032675">
    <property type="entry name" value="LRR_dom_sf"/>
</dbReference>
<gene>
    <name evidence="10" type="ORF">PIB30_014957</name>
</gene>
<name>A0ABU6WAH1_9FABA</name>
<dbReference type="Gene3D" id="3.40.50.300">
    <property type="entry name" value="P-loop containing nucleotide triphosphate hydrolases"/>
    <property type="match status" value="1"/>
</dbReference>
<feature type="compositionally biased region" description="Basic and acidic residues" evidence="6">
    <location>
        <begin position="870"/>
        <end position="879"/>
    </location>
</feature>
<organism evidence="10 11">
    <name type="scientific">Stylosanthes scabra</name>
    <dbReference type="NCBI Taxonomy" id="79078"/>
    <lineage>
        <taxon>Eukaryota</taxon>
        <taxon>Viridiplantae</taxon>
        <taxon>Streptophyta</taxon>
        <taxon>Embryophyta</taxon>
        <taxon>Tracheophyta</taxon>
        <taxon>Spermatophyta</taxon>
        <taxon>Magnoliopsida</taxon>
        <taxon>eudicotyledons</taxon>
        <taxon>Gunneridae</taxon>
        <taxon>Pentapetalae</taxon>
        <taxon>rosids</taxon>
        <taxon>fabids</taxon>
        <taxon>Fabales</taxon>
        <taxon>Fabaceae</taxon>
        <taxon>Papilionoideae</taxon>
        <taxon>50 kb inversion clade</taxon>
        <taxon>dalbergioids sensu lato</taxon>
        <taxon>Dalbergieae</taxon>
        <taxon>Pterocarpus clade</taxon>
        <taxon>Stylosanthes</taxon>
    </lineage>
</organism>
<dbReference type="InterPro" id="IPR045344">
    <property type="entry name" value="C-JID"/>
</dbReference>
<sequence>MEPNEFGILGIWGMGGIGKTTIAQVIFNKYSSQYEGCCFLKNVREQSQTQRGLNDLCVQLVSQLLGMKSSPNAISDNDKKRLSRKKVLIVLDDVDTLDKLEHLAREQMCLGAGSRVIVTTRDKQVLLAAGVHHIYKVHELSFQRSRELFCLKAFHKSYPENGYEELSDMAVRYAEGIPLALKVLGSFLCSRSAAAWGSALRKLETHPDSSIFNVLKLSYDGLDDSEKDIFLDIAFFFKGEHKDDVIRFLDSCGFYGGIGIDNLQGKALITISRYNTIEMHDLIQQMGLEIVFKQSTKDVRKRSRLRNPEDVRNLLENSKGENSVEGIMCDLSQIGDLCLNAHTFRNMPHLRFLKLYDLLDRKVSNVYVPKTLKVFSAKLRYFEWNGYPLNSLPSRFCVEKLVEFSMPNSQISKLWEGTQDLPNLTRVDLYGCTQLVELPDFSKATKLQEIMLSKCKKLSQLHPSISSHQTLEQLCLNSCKELKSVKCHLKSLKERDAGGCSSLKEFSVSTELNGIKSLQNEFCCFISIEFLSFINCRELIELPDNMKALSRLRFFDVSGCRGLQSIPELPSSLQMLYADDCTSLERIFSLKAVFSLNRGRISFPNCGRLEEESVNDIMEDAHLTIFRNVFLSPKYFDMCGRVYYPGKKVPEWFRFRTEEEASITIELEQCNYQLLGFVFCCVVSQNLPPHYFHGSVVSIKCEYRLFGDGIKHTYVSRWFLRVSKRRLNSDHVLIWTDPYCSSKVLNKIERCSDSDGSDDHGCTCNQNISFRFNPYIAAKWKTVKEREEEDDDCYIKGCGVIPVYASTVVDAIQKLELEFNLNPHHNSIPPSEWIHLDSLKSDMIRRSRGKSIIDSSIHSEEESCGDSEEESCRDSEEER</sequence>